<keyword evidence="2" id="KW-1185">Reference proteome</keyword>
<gene>
    <name evidence="1" type="ORF">NMU03_03640</name>
</gene>
<name>A0ABY5I575_9FIRM</name>
<evidence type="ECO:0000313" key="2">
    <source>
        <dbReference type="Proteomes" id="UP001060112"/>
    </source>
</evidence>
<reference evidence="1" key="1">
    <citation type="submission" date="2022-07" db="EMBL/GenBank/DDBJ databases">
        <title>Faecal culturing of patients with breast cancer.</title>
        <authorList>
            <person name="Teng N.M.Y."/>
            <person name="Kiu R."/>
            <person name="Evans R."/>
            <person name="Baker D.J."/>
            <person name="Zenner C."/>
            <person name="Robinson S.D."/>
            <person name="Hall L.J."/>
        </authorList>
    </citation>
    <scope>NUCLEOTIDE SEQUENCE</scope>
    <source>
        <strain evidence="1">LH1062</strain>
    </source>
</reference>
<protein>
    <recommendedName>
        <fullName evidence="3">ABC-2 type transport system ATP-binding protein</fullName>
    </recommendedName>
</protein>
<evidence type="ECO:0000313" key="1">
    <source>
        <dbReference type="EMBL" id="UTY39907.1"/>
    </source>
</evidence>
<dbReference type="RefSeq" id="WP_290141344.1">
    <property type="nucleotide sequence ID" value="NZ_CP101620.1"/>
</dbReference>
<dbReference type="Proteomes" id="UP001060112">
    <property type="component" value="Chromosome"/>
</dbReference>
<evidence type="ECO:0008006" key="3">
    <source>
        <dbReference type="Google" id="ProtNLM"/>
    </source>
</evidence>
<dbReference type="EMBL" id="CP101620">
    <property type="protein sequence ID" value="UTY39907.1"/>
    <property type="molecule type" value="Genomic_DNA"/>
</dbReference>
<accession>A0ABY5I575</accession>
<proteinExistence type="predicted"/>
<organism evidence="1 2">
    <name type="scientific">Allocoprobacillus halotolerans</name>
    <dbReference type="NCBI Taxonomy" id="2944914"/>
    <lineage>
        <taxon>Bacteria</taxon>
        <taxon>Bacillati</taxon>
        <taxon>Bacillota</taxon>
        <taxon>Erysipelotrichia</taxon>
        <taxon>Erysipelotrichales</taxon>
        <taxon>Erysipelotrichaceae</taxon>
        <taxon>Allocoprobacillus</taxon>
    </lineage>
</organism>
<sequence length="87" mass="10126">MSTHWYLKRRTTCFLGTVEELTLYMGKCYDIKVLSQQGEKRYTTQDINQTLKQILADSQQQHLDILDMRVSRGTLEQHFLSIAGGDE</sequence>